<evidence type="ECO:0000256" key="2">
    <source>
        <dbReference type="ARBA" id="ARBA00020809"/>
    </source>
</evidence>
<dbReference type="SUPFAM" id="SSF55287">
    <property type="entry name" value="RPB5-like RNA polymerase subunit"/>
    <property type="match status" value="1"/>
</dbReference>
<dbReference type="HOGENOM" id="CLU_058320_0_1_1"/>
<dbReference type="AlphaFoldDB" id="J9DMV7"/>
<organism evidence="8 9">
    <name type="scientific">Edhazardia aedis (strain USNM 41457)</name>
    <name type="common">Microsporidian parasite</name>
    <dbReference type="NCBI Taxonomy" id="1003232"/>
    <lineage>
        <taxon>Eukaryota</taxon>
        <taxon>Fungi</taxon>
        <taxon>Fungi incertae sedis</taxon>
        <taxon>Microsporidia</taxon>
        <taxon>Edhazardia</taxon>
    </lineage>
</organism>
<comment type="subcellular location">
    <subcellularLocation>
        <location evidence="1">Nucleus</location>
    </subcellularLocation>
</comment>
<gene>
    <name evidence="8" type="ORF">EDEG_02909</name>
</gene>
<dbReference type="OrthoDB" id="248779at2759"/>
<dbReference type="PROSITE" id="PS01110">
    <property type="entry name" value="RNA_POL_H_23KD"/>
    <property type="match status" value="1"/>
</dbReference>
<dbReference type="GO" id="GO:0006367">
    <property type="term" value="P:transcription initiation at RNA polymerase II promoter"/>
    <property type="evidence" value="ECO:0007669"/>
    <property type="project" value="EnsemblFungi"/>
</dbReference>
<dbReference type="GO" id="GO:0003899">
    <property type="term" value="F:DNA-directed RNA polymerase activity"/>
    <property type="evidence" value="ECO:0007669"/>
    <property type="project" value="EnsemblFungi"/>
</dbReference>
<feature type="domain" description="RNA polymerase Rpb5 N-terminal" evidence="7">
    <location>
        <begin position="8"/>
        <end position="84"/>
    </location>
</feature>
<keyword evidence="9" id="KW-1185">Reference proteome</keyword>
<dbReference type="GO" id="GO:0006363">
    <property type="term" value="P:termination of RNA polymerase I transcription"/>
    <property type="evidence" value="ECO:0007669"/>
    <property type="project" value="EnsemblFungi"/>
</dbReference>
<sequence>MDNAWHTTHLCRETVIEMLQDRGYISNRTTKSLSLQEFMHEYSNALQDRSTIKMLVLHSKTNEQLVCHFFDEAKVGLKALKLTIEGILSQKIENVVLVCKEGLSPAGAKFVAEFKNVEVFKEKELLFNVTKHMLVPKHRILEYEEKCKLLECRRIKESQLPRMLITDRIARHFGAKRGDVFEIVRSSETAGESLYYRIVV</sequence>
<dbReference type="GO" id="GO:0003968">
    <property type="term" value="F:RNA-directed RNA polymerase activity"/>
    <property type="evidence" value="ECO:0007669"/>
    <property type="project" value="EnsemblFungi"/>
</dbReference>
<keyword evidence="3" id="KW-0804">Transcription</keyword>
<dbReference type="InterPro" id="IPR036710">
    <property type="entry name" value="RNA_pol_Rpb5_N_sf"/>
</dbReference>
<dbReference type="NCBIfam" id="NF007129">
    <property type="entry name" value="PRK09570.1"/>
    <property type="match status" value="1"/>
</dbReference>
<protein>
    <recommendedName>
        <fullName evidence="2">DNA-directed RNA polymerases I, II, and III subunit RPABC1</fullName>
    </recommendedName>
</protein>
<dbReference type="GO" id="GO:0006361">
    <property type="term" value="P:transcription initiation at RNA polymerase I promoter"/>
    <property type="evidence" value="ECO:0007669"/>
    <property type="project" value="EnsemblFungi"/>
</dbReference>
<reference evidence="9" key="2">
    <citation type="submission" date="2015-07" db="EMBL/GenBank/DDBJ databases">
        <title>Contrasting host-pathogen interactions and genome evolution in two generalist and specialist microsporidian pathogens of mosquitoes.</title>
        <authorList>
            <consortium name="The Broad Institute Genomics Platform"/>
            <consortium name="The Broad Institute Genome Sequencing Center for Infectious Disease"/>
            <person name="Cuomo C.A."/>
            <person name="Sanscrainte N.D."/>
            <person name="Goldberg J.M."/>
            <person name="Heiman D."/>
            <person name="Young S."/>
            <person name="Zeng Q."/>
            <person name="Becnel J.J."/>
            <person name="Birren B.W."/>
        </authorList>
    </citation>
    <scope>NUCLEOTIDE SEQUENCE [LARGE SCALE GENOMIC DNA]</scope>
    <source>
        <strain evidence="9">USNM 41457</strain>
    </source>
</reference>
<dbReference type="FunFam" id="3.90.940.20:FF:000001">
    <property type="entry name" value="DNA-directed RNA polymerases I, II, and III subunit RPABC1"/>
    <property type="match status" value="1"/>
</dbReference>
<dbReference type="Proteomes" id="UP000003163">
    <property type="component" value="Unassembled WGS sequence"/>
</dbReference>
<feature type="domain" description="RNA polymerase subunit H/Rpb5 C-terminal" evidence="6">
    <location>
        <begin position="127"/>
        <end position="199"/>
    </location>
</feature>
<evidence type="ECO:0000313" key="8">
    <source>
        <dbReference type="EMBL" id="EJW02677.1"/>
    </source>
</evidence>
<dbReference type="GO" id="GO:0006368">
    <property type="term" value="P:transcription elongation by RNA polymerase II"/>
    <property type="evidence" value="ECO:0007669"/>
    <property type="project" value="EnsemblFungi"/>
</dbReference>
<dbReference type="EMBL" id="AFBI03000060">
    <property type="protein sequence ID" value="EJW02677.1"/>
    <property type="molecule type" value="Genomic_DNA"/>
</dbReference>
<dbReference type="HAMAP" id="MF_00025">
    <property type="entry name" value="RNApol_Rpo5_RPB5"/>
    <property type="match status" value="1"/>
</dbReference>
<dbReference type="GO" id="GO:0006384">
    <property type="term" value="P:transcription initiation at RNA polymerase III promoter"/>
    <property type="evidence" value="ECO:0007669"/>
    <property type="project" value="EnsemblFungi"/>
</dbReference>
<dbReference type="GO" id="GO:0006386">
    <property type="term" value="P:termination of RNA polymerase III transcription"/>
    <property type="evidence" value="ECO:0007669"/>
    <property type="project" value="EnsemblFungi"/>
</dbReference>
<dbReference type="InterPro" id="IPR005571">
    <property type="entry name" value="RNA_pol_Rpb5_N"/>
</dbReference>
<evidence type="ECO:0000256" key="1">
    <source>
        <dbReference type="ARBA" id="ARBA00004123"/>
    </source>
</evidence>
<dbReference type="InterPro" id="IPR035913">
    <property type="entry name" value="RPB5-like_sf"/>
</dbReference>
<dbReference type="SUPFAM" id="SSF53036">
    <property type="entry name" value="Eukaryotic RPB5 N-terminal domain"/>
    <property type="match status" value="1"/>
</dbReference>
<evidence type="ECO:0000313" key="9">
    <source>
        <dbReference type="Proteomes" id="UP000003163"/>
    </source>
</evidence>
<evidence type="ECO:0000256" key="5">
    <source>
        <dbReference type="ARBA" id="ARBA00025765"/>
    </source>
</evidence>
<dbReference type="PANTHER" id="PTHR10535:SF0">
    <property type="entry name" value="DNA-DIRECTED RNA POLYMERASES I, II, AND III SUBUNIT RPABC1"/>
    <property type="match status" value="1"/>
</dbReference>
<dbReference type="GO" id="GO:0042797">
    <property type="term" value="P:tRNA transcription by RNA polymerase III"/>
    <property type="evidence" value="ECO:0007669"/>
    <property type="project" value="EnsemblFungi"/>
</dbReference>
<dbReference type="GO" id="GO:0003677">
    <property type="term" value="F:DNA binding"/>
    <property type="evidence" value="ECO:0007669"/>
    <property type="project" value="InterPro"/>
</dbReference>
<dbReference type="PIRSF" id="PIRSF000747">
    <property type="entry name" value="RPB5"/>
    <property type="match status" value="1"/>
</dbReference>
<dbReference type="InterPro" id="IPR000783">
    <property type="entry name" value="RNA_pol_subH/Rpb5_C"/>
</dbReference>
<evidence type="ECO:0000256" key="3">
    <source>
        <dbReference type="ARBA" id="ARBA00023163"/>
    </source>
</evidence>
<dbReference type="GO" id="GO:0005666">
    <property type="term" value="C:RNA polymerase III complex"/>
    <property type="evidence" value="ECO:0007669"/>
    <property type="project" value="EnsemblFungi"/>
</dbReference>
<dbReference type="Pfam" id="PF03871">
    <property type="entry name" value="RNA_pol_Rpb5_N"/>
    <property type="match status" value="1"/>
</dbReference>
<comment type="similarity">
    <text evidence="5">Belongs to the archaeal Rpo5/eukaryotic RPB5 RNA polymerase subunit family.</text>
</comment>
<evidence type="ECO:0000259" key="7">
    <source>
        <dbReference type="Pfam" id="PF03871"/>
    </source>
</evidence>
<proteinExistence type="inferred from homology"/>
<dbReference type="GO" id="GO:0005736">
    <property type="term" value="C:RNA polymerase I complex"/>
    <property type="evidence" value="ECO:0007669"/>
    <property type="project" value="EnsemblFungi"/>
</dbReference>
<keyword evidence="4" id="KW-0539">Nucleus</keyword>
<dbReference type="STRING" id="1003232.J9DMV7"/>
<dbReference type="VEuPathDB" id="MicrosporidiaDB:EDEG_02909"/>
<reference evidence="8 9" key="1">
    <citation type="submission" date="2011-08" db="EMBL/GenBank/DDBJ databases">
        <authorList>
            <person name="Liu Z.J."/>
            <person name="Shi F.L."/>
            <person name="Lu J.Q."/>
            <person name="Li M."/>
            <person name="Wang Z.L."/>
        </authorList>
    </citation>
    <scope>NUCLEOTIDE SEQUENCE [LARGE SCALE GENOMIC DNA]</scope>
    <source>
        <strain evidence="8 9">USNM 41457</strain>
    </source>
</reference>
<dbReference type="InParanoid" id="J9DMV7"/>
<dbReference type="GO" id="GO:0005665">
    <property type="term" value="C:RNA polymerase II, core complex"/>
    <property type="evidence" value="ECO:0007669"/>
    <property type="project" value="EnsemblFungi"/>
</dbReference>
<dbReference type="FunCoup" id="J9DMV7">
    <property type="interactions" value="244"/>
</dbReference>
<dbReference type="InterPro" id="IPR020608">
    <property type="entry name" value="RNA_pol_subH/Rpb5_CS"/>
</dbReference>
<evidence type="ECO:0000259" key="6">
    <source>
        <dbReference type="Pfam" id="PF01191"/>
    </source>
</evidence>
<comment type="caution">
    <text evidence="8">The sequence shown here is derived from an EMBL/GenBank/DDBJ whole genome shotgun (WGS) entry which is preliminary data.</text>
</comment>
<name>J9DMV7_EDHAE</name>
<dbReference type="InterPro" id="IPR014381">
    <property type="entry name" value="Arch_Rpo5/euc_Rpb5"/>
</dbReference>
<accession>J9DMV7</accession>
<dbReference type="OMA" id="VRDRGYF"/>
<dbReference type="GO" id="GO:0006362">
    <property type="term" value="P:transcription elongation by RNA polymerase I"/>
    <property type="evidence" value="ECO:0007669"/>
    <property type="project" value="EnsemblFungi"/>
</dbReference>
<dbReference type="Pfam" id="PF01191">
    <property type="entry name" value="RNA_pol_Rpb5_C"/>
    <property type="match status" value="1"/>
</dbReference>
<dbReference type="Gene3D" id="3.40.1340.10">
    <property type="entry name" value="RNA polymerase, Rpb5, N-terminal domain"/>
    <property type="match status" value="1"/>
</dbReference>
<dbReference type="PANTHER" id="PTHR10535">
    <property type="entry name" value="DNA-DIRECTED RNA POLYMERASES I, II, AND III SUBUNIT RPABC1"/>
    <property type="match status" value="1"/>
</dbReference>
<evidence type="ECO:0000256" key="4">
    <source>
        <dbReference type="ARBA" id="ARBA00023242"/>
    </source>
</evidence>
<dbReference type="Gene3D" id="3.90.940.20">
    <property type="entry name" value="RPB5-like RNA polymerase subunit"/>
    <property type="match status" value="1"/>
</dbReference>